<protein>
    <recommendedName>
        <fullName evidence="3">DNA topoisomerase</fullName>
        <ecNumber evidence="3">5.6.2.1</ecNumber>
    </recommendedName>
</protein>
<evidence type="ECO:0000259" key="7">
    <source>
        <dbReference type="Pfam" id="PF01028"/>
    </source>
</evidence>
<feature type="domain" description="DNA topoisomerase I catalytic core eukaryotic-type" evidence="7">
    <location>
        <begin position="100"/>
        <end position="314"/>
    </location>
</feature>
<evidence type="ECO:0000313" key="10">
    <source>
        <dbReference type="Proteomes" id="UP000184420"/>
    </source>
</evidence>
<dbReference type="InterPro" id="IPR049331">
    <property type="entry name" value="Top1B_N_bact"/>
</dbReference>
<proteinExistence type="inferred from homology"/>
<dbReference type="InterPro" id="IPR014711">
    <property type="entry name" value="TopoI_cat_a-hlx-sub_euk"/>
</dbReference>
<organism evidence="9 10">
    <name type="scientific">Chitinophaga jiangningensis</name>
    <dbReference type="NCBI Taxonomy" id="1419482"/>
    <lineage>
        <taxon>Bacteria</taxon>
        <taxon>Pseudomonadati</taxon>
        <taxon>Bacteroidota</taxon>
        <taxon>Chitinophagia</taxon>
        <taxon>Chitinophagales</taxon>
        <taxon>Chitinophagaceae</taxon>
        <taxon>Chitinophaga</taxon>
    </lineage>
</organism>
<evidence type="ECO:0000256" key="4">
    <source>
        <dbReference type="ARBA" id="ARBA00023029"/>
    </source>
</evidence>
<dbReference type="Proteomes" id="UP000184420">
    <property type="component" value="Unassembled WGS sequence"/>
</dbReference>
<gene>
    <name evidence="9" type="ORF">SAMN05444266_101315</name>
</gene>
<evidence type="ECO:0000256" key="2">
    <source>
        <dbReference type="ARBA" id="ARBA00006645"/>
    </source>
</evidence>
<dbReference type="InterPro" id="IPR001631">
    <property type="entry name" value="TopoI"/>
</dbReference>
<dbReference type="GO" id="GO:0003917">
    <property type="term" value="F:DNA topoisomerase type I (single strand cut, ATP-independent) activity"/>
    <property type="evidence" value="ECO:0007669"/>
    <property type="project" value="UniProtKB-EC"/>
</dbReference>
<evidence type="ECO:0000256" key="5">
    <source>
        <dbReference type="ARBA" id="ARBA00023125"/>
    </source>
</evidence>
<dbReference type="SUPFAM" id="SSF55869">
    <property type="entry name" value="DNA topoisomerase I domain"/>
    <property type="match status" value="1"/>
</dbReference>
<dbReference type="GO" id="GO:0003677">
    <property type="term" value="F:DNA binding"/>
    <property type="evidence" value="ECO:0007669"/>
    <property type="project" value="UniProtKB-KW"/>
</dbReference>
<dbReference type="GO" id="GO:0006265">
    <property type="term" value="P:DNA topological change"/>
    <property type="evidence" value="ECO:0007669"/>
    <property type="project" value="InterPro"/>
</dbReference>
<dbReference type="SUPFAM" id="SSF56349">
    <property type="entry name" value="DNA breaking-rejoining enzymes"/>
    <property type="match status" value="1"/>
</dbReference>
<accession>A0A1M6VQA8</accession>
<keyword evidence="10" id="KW-1185">Reference proteome</keyword>
<evidence type="ECO:0000256" key="3">
    <source>
        <dbReference type="ARBA" id="ARBA00012891"/>
    </source>
</evidence>
<feature type="domain" description="DNA topoisomerase IB N-terminal" evidence="8">
    <location>
        <begin position="38"/>
        <end position="85"/>
    </location>
</feature>
<dbReference type="AlphaFoldDB" id="A0A1M6VQA8"/>
<evidence type="ECO:0000313" key="9">
    <source>
        <dbReference type="EMBL" id="SHK83737.1"/>
    </source>
</evidence>
<name>A0A1M6VQA8_9BACT</name>
<dbReference type="EC" id="5.6.2.1" evidence="3"/>
<dbReference type="InterPro" id="IPR013500">
    <property type="entry name" value="TopoI_cat_euk"/>
</dbReference>
<dbReference type="OrthoDB" id="9778962at2"/>
<dbReference type="RefSeq" id="WP_073077352.1">
    <property type="nucleotide sequence ID" value="NZ_FRBL01000001.1"/>
</dbReference>
<dbReference type="PROSITE" id="PS52038">
    <property type="entry name" value="TOPO_IB_2"/>
    <property type="match status" value="1"/>
</dbReference>
<comment type="similarity">
    <text evidence="2">Belongs to the type IB topoisomerase family.</text>
</comment>
<evidence type="ECO:0000256" key="1">
    <source>
        <dbReference type="ARBA" id="ARBA00000213"/>
    </source>
</evidence>
<dbReference type="Gene3D" id="3.90.15.10">
    <property type="entry name" value="Topoisomerase I, Chain A, domain 3"/>
    <property type="match status" value="1"/>
</dbReference>
<evidence type="ECO:0000259" key="8">
    <source>
        <dbReference type="Pfam" id="PF21338"/>
    </source>
</evidence>
<dbReference type="STRING" id="1419482.SAMN05444266_101315"/>
<dbReference type="InterPro" id="IPR011010">
    <property type="entry name" value="DNA_brk_join_enz"/>
</dbReference>
<dbReference type="Pfam" id="PF21338">
    <property type="entry name" value="Top1B_N_bact"/>
    <property type="match status" value="1"/>
</dbReference>
<dbReference type="Gene3D" id="1.10.132.120">
    <property type="match status" value="1"/>
</dbReference>
<dbReference type="PRINTS" id="PR00416">
    <property type="entry name" value="EUTPISMRASEI"/>
</dbReference>
<evidence type="ECO:0000256" key="6">
    <source>
        <dbReference type="ARBA" id="ARBA00023235"/>
    </source>
</evidence>
<dbReference type="InterPro" id="IPR035447">
    <property type="entry name" value="DNA_topo_I_N_sf"/>
</dbReference>
<dbReference type="Gene3D" id="3.30.66.10">
    <property type="entry name" value="DNA topoisomerase I domain"/>
    <property type="match status" value="1"/>
</dbReference>
<keyword evidence="6 9" id="KW-0413">Isomerase</keyword>
<dbReference type="Pfam" id="PF01028">
    <property type="entry name" value="Topoisom_I"/>
    <property type="match status" value="1"/>
</dbReference>
<reference evidence="9 10" key="1">
    <citation type="submission" date="2016-11" db="EMBL/GenBank/DDBJ databases">
        <authorList>
            <person name="Jaros S."/>
            <person name="Januszkiewicz K."/>
            <person name="Wedrychowicz H."/>
        </authorList>
    </citation>
    <scope>NUCLEOTIDE SEQUENCE [LARGE SCALE GENOMIC DNA]</scope>
    <source>
        <strain evidence="9 10">DSM 27406</strain>
    </source>
</reference>
<comment type="catalytic activity">
    <reaction evidence="1">
        <text>ATP-independent breakage of single-stranded DNA, followed by passage and rejoining.</text>
        <dbReference type="EC" id="5.6.2.1"/>
    </reaction>
</comment>
<keyword evidence="4" id="KW-0799">Topoisomerase</keyword>
<dbReference type="EMBL" id="FRBL01000001">
    <property type="protein sequence ID" value="SHK83737.1"/>
    <property type="molecule type" value="Genomic_DNA"/>
</dbReference>
<sequence>MITIEQISDPVAVAKSVKLRYVKSDTPGITRVRSGSSFRYLDPQGNPVTDEATLERIRKLVLPPAWENVWICTWPNGHLQATGTDTKGRKQYRYHNAWAEVRNETKYFRLLQFGENLPAIRKKVEQDLRLTGLPKEKVIAIALMVMEETQIRVGNTGYEKLYGSHGLTTLRNKHVKITGSRAFFQFKGKKGVEHKIELRDAALARLLKKVQDIPGQSLFQYYGEDGTHHHLDSGEVNDYIKACCSAQDFTCKDFRTWAGTVHAFNLLADLEPYETITACRKNIVTIIDSVANKLGNTRAVCKKYYVHPLLLSQYEEGTLAPWLKKLKAQRNKPSNNGLHSDEKVLMQYLREISSLK</sequence>
<keyword evidence="5" id="KW-0238">DNA-binding</keyword>